<dbReference type="EMBL" id="JAWJWE010000006">
    <property type="protein sequence ID" value="KAK6633014.1"/>
    <property type="molecule type" value="Genomic_DNA"/>
</dbReference>
<dbReference type="Proteomes" id="UP001372834">
    <property type="component" value="Unassembled WGS sequence"/>
</dbReference>
<name>A0AAN8S6H7_POLSC</name>
<accession>A0AAN8S6H7</accession>
<evidence type="ECO:0000313" key="1">
    <source>
        <dbReference type="EMBL" id="KAK6633014.1"/>
    </source>
</evidence>
<proteinExistence type="predicted"/>
<protein>
    <submittedName>
        <fullName evidence="1">Uncharacterized protein</fullName>
    </submittedName>
</protein>
<organism evidence="1 2">
    <name type="scientific">Polyplax serrata</name>
    <name type="common">Common mouse louse</name>
    <dbReference type="NCBI Taxonomy" id="468196"/>
    <lineage>
        <taxon>Eukaryota</taxon>
        <taxon>Metazoa</taxon>
        <taxon>Ecdysozoa</taxon>
        <taxon>Arthropoda</taxon>
        <taxon>Hexapoda</taxon>
        <taxon>Insecta</taxon>
        <taxon>Pterygota</taxon>
        <taxon>Neoptera</taxon>
        <taxon>Paraneoptera</taxon>
        <taxon>Psocodea</taxon>
        <taxon>Troctomorpha</taxon>
        <taxon>Phthiraptera</taxon>
        <taxon>Anoplura</taxon>
        <taxon>Polyplacidae</taxon>
        <taxon>Polyplax</taxon>
    </lineage>
</organism>
<comment type="caution">
    <text evidence="1">The sequence shown here is derived from an EMBL/GenBank/DDBJ whole genome shotgun (WGS) entry which is preliminary data.</text>
</comment>
<evidence type="ECO:0000313" key="2">
    <source>
        <dbReference type="Proteomes" id="UP001372834"/>
    </source>
</evidence>
<gene>
    <name evidence="1" type="ORF">RUM43_012757</name>
</gene>
<dbReference type="AlphaFoldDB" id="A0AAN8S6H7"/>
<sequence length="66" mass="7598">MAEGLRRDLKFWKVEFSLVRNYSDKEAKTKKGPEEKDLEMKLRGVELGLRVEVVGAGVAYGRKEKK</sequence>
<reference evidence="1 2" key="1">
    <citation type="submission" date="2023-10" db="EMBL/GenBank/DDBJ databases">
        <title>Genomes of two closely related lineages of the louse Polyplax serrata with different host specificities.</title>
        <authorList>
            <person name="Martinu J."/>
            <person name="Tarabai H."/>
            <person name="Stefka J."/>
            <person name="Hypsa V."/>
        </authorList>
    </citation>
    <scope>NUCLEOTIDE SEQUENCE [LARGE SCALE GENOMIC DNA]</scope>
    <source>
        <strain evidence="1">HR10_N</strain>
    </source>
</reference>